<feature type="compositionally biased region" description="Acidic residues" evidence="1">
    <location>
        <begin position="125"/>
        <end position="143"/>
    </location>
</feature>
<feature type="region of interest" description="Disordered" evidence="1">
    <location>
        <begin position="120"/>
        <end position="143"/>
    </location>
</feature>
<gene>
    <name evidence="2" type="ORF">BJ508DRAFT_311098</name>
</gene>
<proteinExistence type="predicted"/>
<dbReference type="AlphaFoldDB" id="A0A3N4HTW4"/>
<feature type="region of interest" description="Disordered" evidence="1">
    <location>
        <begin position="1"/>
        <end position="37"/>
    </location>
</feature>
<keyword evidence="3" id="KW-1185">Reference proteome</keyword>
<feature type="compositionally biased region" description="Basic residues" evidence="1">
    <location>
        <begin position="7"/>
        <end position="17"/>
    </location>
</feature>
<accession>A0A3N4HTW4</accession>
<dbReference type="Proteomes" id="UP000275078">
    <property type="component" value="Unassembled WGS sequence"/>
</dbReference>
<sequence>MPAYGKGKVHAKLKTRRHDPLQRLLARPPSPRLSAADRIAADKLARSSRARDAAAAAEGVVVKDEADVEEDDALPVGTGDARALAAVAVKDEYVEPDDAIKRMREAAAATAAASVTTAVKKESTIDSDYEEEGGEDEDTDLDLGWETYNTPDVIVADVGLPFPFIVLITTIPDVCYIKNHSGGHVDFWFYQDDAVTAAHGRAVRSPRHAFYYEVRPYVVETGVYLVLYDNCENMSGMIRETVTPSDFAVIKALLKCGHQVSGYAILFDAETFEFGSGARPLLGRAGDVRASLEWKPYCGRQPW</sequence>
<reference evidence="2 3" key="1">
    <citation type="journal article" date="2018" name="Nat. Ecol. Evol.">
        <title>Pezizomycetes genomes reveal the molecular basis of ectomycorrhizal truffle lifestyle.</title>
        <authorList>
            <person name="Murat C."/>
            <person name="Payen T."/>
            <person name="Noel B."/>
            <person name="Kuo A."/>
            <person name="Morin E."/>
            <person name="Chen J."/>
            <person name="Kohler A."/>
            <person name="Krizsan K."/>
            <person name="Balestrini R."/>
            <person name="Da Silva C."/>
            <person name="Montanini B."/>
            <person name="Hainaut M."/>
            <person name="Levati E."/>
            <person name="Barry K.W."/>
            <person name="Belfiori B."/>
            <person name="Cichocki N."/>
            <person name="Clum A."/>
            <person name="Dockter R.B."/>
            <person name="Fauchery L."/>
            <person name="Guy J."/>
            <person name="Iotti M."/>
            <person name="Le Tacon F."/>
            <person name="Lindquist E.A."/>
            <person name="Lipzen A."/>
            <person name="Malagnac F."/>
            <person name="Mello A."/>
            <person name="Molinier V."/>
            <person name="Miyauchi S."/>
            <person name="Poulain J."/>
            <person name="Riccioni C."/>
            <person name="Rubini A."/>
            <person name="Sitrit Y."/>
            <person name="Splivallo R."/>
            <person name="Traeger S."/>
            <person name="Wang M."/>
            <person name="Zifcakova L."/>
            <person name="Wipf D."/>
            <person name="Zambonelli A."/>
            <person name="Paolocci F."/>
            <person name="Nowrousian M."/>
            <person name="Ottonello S."/>
            <person name="Baldrian P."/>
            <person name="Spatafora J.W."/>
            <person name="Henrissat B."/>
            <person name="Nagy L.G."/>
            <person name="Aury J.M."/>
            <person name="Wincker P."/>
            <person name="Grigoriev I.V."/>
            <person name="Bonfante P."/>
            <person name="Martin F.M."/>
        </authorList>
    </citation>
    <scope>NUCLEOTIDE SEQUENCE [LARGE SCALE GENOMIC DNA]</scope>
    <source>
        <strain evidence="2 3">RN42</strain>
    </source>
</reference>
<name>A0A3N4HTW4_ASCIM</name>
<evidence type="ECO:0000256" key="1">
    <source>
        <dbReference type="SAM" id="MobiDB-lite"/>
    </source>
</evidence>
<evidence type="ECO:0000313" key="2">
    <source>
        <dbReference type="EMBL" id="RPA76476.1"/>
    </source>
</evidence>
<dbReference type="EMBL" id="ML119744">
    <property type="protein sequence ID" value="RPA76476.1"/>
    <property type="molecule type" value="Genomic_DNA"/>
</dbReference>
<protein>
    <submittedName>
        <fullName evidence="2">Uncharacterized protein</fullName>
    </submittedName>
</protein>
<organism evidence="2 3">
    <name type="scientific">Ascobolus immersus RN42</name>
    <dbReference type="NCBI Taxonomy" id="1160509"/>
    <lineage>
        <taxon>Eukaryota</taxon>
        <taxon>Fungi</taxon>
        <taxon>Dikarya</taxon>
        <taxon>Ascomycota</taxon>
        <taxon>Pezizomycotina</taxon>
        <taxon>Pezizomycetes</taxon>
        <taxon>Pezizales</taxon>
        <taxon>Ascobolaceae</taxon>
        <taxon>Ascobolus</taxon>
    </lineage>
</organism>
<evidence type="ECO:0000313" key="3">
    <source>
        <dbReference type="Proteomes" id="UP000275078"/>
    </source>
</evidence>